<evidence type="ECO:0000313" key="3">
    <source>
        <dbReference type="Proteomes" id="UP000007887"/>
    </source>
</evidence>
<dbReference type="Pfam" id="PF01844">
    <property type="entry name" value="HNH"/>
    <property type="match status" value="1"/>
</dbReference>
<dbReference type="KEGG" id="sri:SELR_18240"/>
<dbReference type="OrthoDB" id="9811997at2"/>
<dbReference type="SMART" id="SM00507">
    <property type="entry name" value="HNHc"/>
    <property type="match status" value="1"/>
</dbReference>
<feature type="domain" description="HNH nuclease" evidence="1">
    <location>
        <begin position="18"/>
        <end position="77"/>
    </location>
</feature>
<dbReference type="HOGENOM" id="CLU_1178605_0_0_9"/>
<evidence type="ECO:0000259" key="1">
    <source>
        <dbReference type="SMART" id="SM00507"/>
    </source>
</evidence>
<dbReference type="InterPro" id="IPR027417">
    <property type="entry name" value="P-loop_NTPase"/>
</dbReference>
<organism evidence="2 3">
    <name type="scientific">Selenomonas ruminantium subsp. lactilytica (strain NBRC 103574 / TAM6421)</name>
    <dbReference type="NCBI Taxonomy" id="927704"/>
    <lineage>
        <taxon>Bacteria</taxon>
        <taxon>Bacillati</taxon>
        <taxon>Bacillota</taxon>
        <taxon>Negativicutes</taxon>
        <taxon>Selenomonadales</taxon>
        <taxon>Selenomonadaceae</taxon>
        <taxon>Selenomonas</taxon>
    </lineage>
</organism>
<dbReference type="SUPFAM" id="SSF52540">
    <property type="entry name" value="P-loop containing nucleoside triphosphate hydrolases"/>
    <property type="match status" value="2"/>
</dbReference>
<reference evidence="2 3" key="1">
    <citation type="submission" date="2011-10" db="EMBL/GenBank/DDBJ databases">
        <title>Whole genome sequence of Selenomonas ruminantium subsp. lactilytica TAM6421.</title>
        <authorList>
            <person name="Oguchi A."/>
            <person name="Ankai A."/>
            <person name="Kaneko J."/>
            <person name="Yamada-Narita S."/>
            <person name="Fukui S."/>
            <person name="Takahashi M."/>
            <person name="Onodera T."/>
            <person name="Kojima S."/>
            <person name="Fushimi T."/>
            <person name="Abe N."/>
            <person name="Kamio Y."/>
            <person name="Yamazaki S."/>
            <person name="Fujita N."/>
        </authorList>
    </citation>
    <scope>NUCLEOTIDE SEQUENCE [LARGE SCALE GENOMIC DNA]</scope>
    <source>
        <strain evidence="3">NBRC 103574 / TAM6421</strain>
    </source>
</reference>
<dbReference type="GO" id="GO:0003676">
    <property type="term" value="F:nucleic acid binding"/>
    <property type="evidence" value="ECO:0007669"/>
    <property type="project" value="InterPro"/>
</dbReference>
<protein>
    <submittedName>
        <fullName evidence="2">Putative phage protein</fullName>
    </submittedName>
</protein>
<accession>I0GRZ5</accession>
<evidence type="ECO:0000313" key="2">
    <source>
        <dbReference type="EMBL" id="BAL83532.1"/>
    </source>
</evidence>
<dbReference type="EMBL" id="AP012292">
    <property type="protein sequence ID" value="BAL83532.1"/>
    <property type="molecule type" value="Genomic_DNA"/>
</dbReference>
<dbReference type="AlphaFoldDB" id="I0GRZ5"/>
<dbReference type="Proteomes" id="UP000007887">
    <property type="component" value="Chromosome"/>
</dbReference>
<proteinExistence type="predicted"/>
<name>I0GRZ5_SELRL</name>
<dbReference type="Gene3D" id="3.40.50.300">
    <property type="entry name" value="P-loop containing nucleotide triphosphate hydrolases"/>
    <property type="match status" value="1"/>
</dbReference>
<dbReference type="Pfam" id="PF13671">
    <property type="entry name" value="AAA_33"/>
    <property type="match status" value="1"/>
</dbReference>
<dbReference type="PATRIC" id="fig|927704.6.peg.1895"/>
<dbReference type="InterPro" id="IPR002711">
    <property type="entry name" value="HNH"/>
</dbReference>
<dbReference type="eggNOG" id="COG1403">
    <property type="taxonomic scope" value="Bacteria"/>
</dbReference>
<dbReference type="RefSeq" id="WP_014424963.1">
    <property type="nucleotide sequence ID" value="NC_017068.1"/>
</dbReference>
<gene>
    <name evidence="2" type="ordered locus">SELR_18240</name>
</gene>
<dbReference type="InterPro" id="IPR003615">
    <property type="entry name" value="HNH_nuc"/>
</dbReference>
<dbReference type="CDD" id="cd00085">
    <property type="entry name" value="HNHc"/>
    <property type="match status" value="1"/>
</dbReference>
<sequence length="225" mass="26132">MAEAWKVHFYTSKAWRTLRNTLIVQRGLRCERCGKMVSSSAQLVGHHIKELNATNVHDTNISLNPDNIEIICKDCHDIEHKRFKGKGLRQHNIYIVYGAPCSGKTTLVHSLAERGDMIIDYDLLFKAISGRDMYDRPDNLKSNVFQLRDTLIDAVRTRYGKWNNVYIVGGYPHKIQREELMCKLGAEEIYVEATEEECIERARASRGIWADDWIKYIKTWFADHD</sequence>
<dbReference type="eggNOG" id="COG0563">
    <property type="taxonomic scope" value="Bacteria"/>
</dbReference>
<dbReference type="GO" id="GO:0008270">
    <property type="term" value="F:zinc ion binding"/>
    <property type="evidence" value="ECO:0007669"/>
    <property type="project" value="InterPro"/>
</dbReference>
<dbReference type="GO" id="GO:0004519">
    <property type="term" value="F:endonuclease activity"/>
    <property type="evidence" value="ECO:0007669"/>
    <property type="project" value="InterPro"/>
</dbReference>